<evidence type="ECO:0000256" key="2">
    <source>
        <dbReference type="ARBA" id="ARBA00022741"/>
    </source>
</evidence>
<dbReference type="PANTHER" id="PTHR24220">
    <property type="entry name" value="IMPORT ATP-BINDING PROTEIN"/>
    <property type="match status" value="1"/>
</dbReference>
<dbReference type="InterPro" id="IPR027417">
    <property type="entry name" value="P-loop_NTPase"/>
</dbReference>
<reference evidence="5 6" key="1">
    <citation type="submission" date="2017-05" db="EMBL/GenBank/DDBJ databases">
        <authorList>
            <person name="Varghese N."/>
            <person name="Submissions S."/>
        </authorList>
    </citation>
    <scope>NUCLEOTIDE SEQUENCE [LARGE SCALE GENOMIC DNA]</scope>
    <source>
        <strain evidence="5 6">MACB1020</strain>
    </source>
</reference>
<evidence type="ECO:0000313" key="5">
    <source>
        <dbReference type="EMBL" id="SMR91975.1"/>
    </source>
</evidence>
<gene>
    <name evidence="5" type="ORF">SAMN05216240_0750</name>
</gene>
<keyword evidence="2" id="KW-0547">Nucleotide-binding</keyword>
<organism evidence="5 6">
    <name type="scientific">Caldicellulosiruptor bescii</name>
    <name type="common">Anaerocellum thermophilum</name>
    <dbReference type="NCBI Taxonomy" id="31899"/>
    <lineage>
        <taxon>Bacteria</taxon>
        <taxon>Bacillati</taxon>
        <taxon>Bacillota</taxon>
        <taxon>Bacillota incertae sedis</taxon>
        <taxon>Caldicellulosiruptorales</taxon>
        <taxon>Caldicellulosiruptoraceae</taxon>
        <taxon>Caldicellulosiruptor</taxon>
    </lineage>
</organism>
<evidence type="ECO:0000256" key="3">
    <source>
        <dbReference type="ARBA" id="ARBA00022840"/>
    </source>
</evidence>
<keyword evidence="6" id="KW-1185">Reference proteome</keyword>
<sequence>MIELYDIYKIYKMGENEVYALNGINLKINVHEFVAIVGPSGSGKSTLMNIIGCLDTPTSGTYILDSHEVSRLNDNQLAEIRNSKIGFVFQNFNLIPQLTALENVELPLIYKGVPASVRHKLAKEALARVGLEHRMHHRPRELSGGQQQRVAIARALVTSPPIILADEPTGNLDSKSGAEIMQIFKELHAQGNTIVLITHDNNIAMQARRIVRIQDGQIIEDKEVS</sequence>
<dbReference type="InterPro" id="IPR015854">
    <property type="entry name" value="ABC_transpr_LolD-like"/>
</dbReference>
<dbReference type="GeneID" id="31773649"/>
<dbReference type="SUPFAM" id="SSF52540">
    <property type="entry name" value="P-loop containing nucleoside triphosphate hydrolases"/>
    <property type="match status" value="1"/>
</dbReference>
<dbReference type="Pfam" id="PF00005">
    <property type="entry name" value="ABC_tran"/>
    <property type="match status" value="1"/>
</dbReference>
<dbReference type="CDD" id="cd03255">
    <property type="entry name" value="ABC_MJ0796_LolCDE_FtsE"/>
    <property type="match status" value="1"/>
</dbReference>
<evidence type="ECO:0000313" key="6">
    <source>
        <dbReference type="Proteomes" id="UP000196803"/>
    </source>
</evidence>
<dbReference type="PROSITE" id="PS50893">
    <property type="entry name" value="ABC_TRANSPORTER_2"/>
    <property type="match status" value="1"/>
</dbReference>
<evidence type="ECO:0000259" key="4">
    <source>
        <dbReference type="PROSITE" id="PS50893"/>
    </source>
</evidence>
<dbReference type="PANTHER" id="PTHR24220:SF86">
    <property type="entry name" value="ABC TRANSPORTER ABCH.1"/>
    <property type="match status" value="1"/>
</dbReference>
<dbReference type="InterPro" id="IPR017911">
    <property type="entry name" value="MacB-like_ATP-bd"/>
</dbReference>
<dbReference type="Gene3D" id="3.40.50.300">
    <property type="entry name" value="P-loop containing nucleotide triphosphate hydrolases"/>
    <property type="match status" value="1"/>
</dbReference>
<dbReference type="InterPro" id="IPR017871">
    <property type="entry name" value="ABC_transporter-like_CS"/>
</dbReference>
<feature type="domain" description="ABC transporter" evidence="4">
    <location>
        <begin position="2"/>
        <end position="224"/>
    </location>
</feature>
<dbReference type="EMBL" id="FXXC01000001">
    <property type="protein sequence ID" value="SMR91975.1"/>
    <property type="molecule type" value="Genomic_DNA"/>
</dbReference>
<dbReference type="InterPro" id="IPR003439">
    <property type="entry name" value="ABC_transporter-like_ATP-bd"/>
</dbReference>
<comment type="caution">
    <text evidence="5">The sequence shown here is derived from an EMBL/GenBank/DDBJ whole genome shotgun (WGS) entry which is preliminary data.</text>
</comment>
<keyword evidence="3 5" id="KW-0067">ATP-binding</keyword>
<evidence type="ECO:0000256" key="1">
    <source>
        <dbReference type="ARBA" id="ARBA00022448"/>
    </source>
</evidence>
<dbReference type="PROSITE" id="PS00211">
    <property type="entry name" value="ABC_TRANSPORTER_1"/>
    <property type="match status" value="1"/>
</dbReference>
<name>A0ABY1S6D6_CALBS</name>
<keyword evidence="1" id="KW-0813">Transport</keyword>
<protein>
    <submittedName>
        <fullName evidence="5">ABC transport system ATP-binding protein</fullName>
    </submittedName>
</protein>
<accession>A0ABY1S6D6</accession>
<proteinExistence type="predicted"/>
<dbReference type="RefSeq" id="WP_015908624.1">
    <property type="nucleotide sequence ID" value="NZ_FUZJ01000001.1"/>
</dbReference>
<dbReference type="GO" id="GO:0005524">
    <property type="term" value="F:ATP binding"/>
    <property type="evidence" value="ECO:0007669"/>
    <property type="project" value="UniProtKB-KW"/>
</dbReference>
<dbReference type="SMART" id="SM00382">
    <property type="entry name" value="AAA"/>
    <property type="match status" value="1"/>
</dbReference>
<dbReference type="InterPro" id="IPR003593">
    <property type="entry name" value="AAA+_ATPase"/>
</dbReference>
<dbReference type="Proteomes" id="UP000196803">
    <property type="component" value="Unassembled WGS sequence"/>
</dbReference>